<dbReference type="InterPro" id="IPR050208">
    <property type="entry name" value="MHC_class-I_related"/>
</dbReference>
<dbReference type="SUPFAM" id="SSF54452">
    <property type="entry name" value="MHC antigen-recognition domain"/>
    <property type="match status" value="1"/>
</dbReference>
<dbReference type="InterPro" id="IPR036179">
    <property type="entry name" value="Ig-like_dom_sf"/>
</dbReference>
<dbReference type="Pfam" id="PF07654">
    <property type="entry name" value="C1-set"/>
    <property type="match status" value="1"/>
</dbReference>
<evidence type="ECO:0000259" key="3">
    <source>
        <dbReference type="PROSITE" id="PS50835"/>
    </source>
</evidence>
<dbReference type="InterPro" id="IPR011162">
    <property type="entry name" value="MHC_I/II-like_Ag-recog"/>
</dbReference>
<name>A0A668VVX2_OREAU</name>
<reference evidence="4" key="1">
    <citation type="submission" date="2025-08" db="UniProtKB">
        <authorList>
            <consortium name="Ensembl"/>
        </authorList>
    </citation>
    <scope>IDENTIFICATION</scope>
</reference>
<feature type="domain" description="Ig-like" evidence="3">
    <location>
        <begin position="200"/>
        <end position="296"/>
    </location>
</feature>
<dbReference type="PROSITE" id="PS50835">
    <property type="entry name" value="IG_LIKE"/>
    <property type="match status" value="1"/>
</dbReference>
<dbReference type="Gene3D" id="3.30.500.10">
    <property type="entry name" value="MHC class I-like antigen recognition-like"/>
    <property type="match status" value="1"/>
</dbReference>
<protein>
    <recommendedName>
        <fullName evidence="3">Ig-like domain-containing protein</fullName>
    </recommendedName>
</protein>
<dbReference type="GO" id="GO:0006955">
    <property type="term" value="P:immune response"/>
    <property type="evidence" value="ECO:0007669"/>
    <property type="project" value="TreeGrafter"/>
</dbReference>
<dbReference type="GO" id="GO:0009897">
    <property type="term" value="C:external side of plasma membrane"/>
    <property type="evidence" value="ECO:0007669"/>
    <property type="project" value="TreeGrafter"/>
</dbReference>
<dbReference type="InterPro" id="IPR007110">
    <property type="entry name" value="Ig-like_dom"/>
</dbReference>
<dbReference type="InterPro" id="IPR013783">
    <property type="entry name" value="Ig-like_fold"/>
</dbReference>
<keyword evidence="2" id="KW-0732">Signal</keyword>
<evidence type="ECO:0000256" key="1">
    <source>
        <dbReference type="ARBA" id="ARBA00023180"/>
    </source>
</evidence>
<dbReference type="Proteomes" id="UP000472276">
    <property type="component" value="Unassembled WGS sequence"/>
</dbReference>
<dbReference type="Gene3D" id="2.60.40.10">
    <property type="entry name" value="Immunoglobulins"/>
    <property type="match status" value="1"/>
</dbReference>
<dbReference type="PANTHER" id="PTHR16675:SF237">
    <property type="entry name" value="MHC CLASS I ANTIGEN TRANSCRIPT VARIANT 1-RELATED"/>
    <property type="match status" value="1"/>
</dbReference>
<proteinExistence type="predicted"/>
<dbReference type="FunFam" id="2.60.40.10:FF:000943">
    <property type="entry name" value="Classical MHC class I molecule, alpha-chain"/>
    <property type="match status" value="1"/>
</dbReference>
<dbReference type="SMART" id="SM00407">
    <property type="entry name" value="IGc1"/>
    <property type="match status" value="1"/>
</dbReference>
<evidence type="ECO:0000256" key="2">
    <source>
        <dbReference type="SAM" id="SignalP"/>
    </source>
</evidence>
<dbReference type="InterPro" id="IPR003597">
    <property type="entry name" value="Ig_C1-set"/>
</dbReference>
<dbReference type="PANTHER" id="PTHR16675">
    <property type="entry name" value="MHC CLASS I-RELATED"/>
    <property type="match status" value="1"/>
</dbReference>
<dbReference type="InterPro" id="IPR037055">
    <property type="entry name" value="MHC_I-like_Ag-recog_sf"/>
</dbReference>
<keyword evidence="5" id="KW-1185">Reference proteome</keyword>
<organism evidence="4 5">
    <name type="scientific">Oreochromis aureus</name>
    <name type="common">Israeli tilapia</name>
    <name type="synonym">Chromis aureus</name>
    <dbReference type="NCBI Taxonomy" id="47969"/>
    <lineage>
        <taxon>Eukaryota</taxon>
        <taxon>Metazoa</taxon>
        <taxon>Chordata</taxon>
        <taxon>Craniata</taxon>
        <taxon>Vertebrata</taxon>
        <taxon>Euteleostomi</taxon>
        <taxon>Actinopterygii</taxon>
        <taxon>Neopterygii</taxon>
        <taxon>Teleostei</taxon>
        <taxon>Neoteleostei</taxon>
        <taxon>Acanthomorphata</taxon>
        <taxon>Ovalentaria</taxon>
        <taxon>Cichlomorphae</taxon>
        <taxon>Cichliformes</taxon>
        <taxon>Cichlidae</taxon>
        <taxon>African cichlids</taxon>
        <taxon>Pseudocrenilabrinae</taxon>
        <taxon>Oreochromini</taxon>
        <taxon>Oreochromis</taxon>
    </lineage>
</organism>
<gene>
    <name evidence="4" type="primary">HYAL2</name>
</gene>
<feature type="chain" id="PRO_5044249858" description="Ig-like domain-containing protein" evidence="2">
    <location>
        <begin position="21"/>
        <end position="411"/>
    </location>
</feature>
<accession>A0A668VVX2</accession>
<dbReference type="GO" id="GO:0005615">
    <property type="term" value="C:extracellular space"/>
    <property type="evidence" value="ECO:0007669"/>
    <property type="project" value="TreeGrafter"/>
</dbReference>
<dbReference type="Ensembl" id="ENSOABT00000056238.2">
    <property type="protein sequence ID" value="ENSOABP00000054852.2"/>
    <property type="gene ID" value="ENSOABG00000024191.2"/>
</dbReference>
<keyword evidence="1" id="KW-0325">Glycoprotein</keyword>
<feature type="signal peptide" evidence="2">
    <location>
        <begin position="1"/>
        <end position="20"/>
    </location>
</feature>
<evidence type="ECO:0000313" key="5">
    <source>
        <dbReference type="Proteomes" id="UP000472276"/>
    </source>
</evidence>
<dbReference type="Pfam" id="PF00129">
    <property type="entry name" value="MHC_I"/>
    <property type="match status" value="1"/>
</dbReference>
<evidence type="ECO:0000313" key="4">
    <source>
        <dbReference type="Ensembl" id="ENSOABP00000054852.2"/>
    </source>
</evidence>
<reference evidence="4" key="2">
    <citation type="submission" date="2025-09" db="UniProtKB">
        <authorList>
            <consortium name="Ensembl"/>
        </authorList>
    </citation>
    <scope>IDENTIFICATION</scope>
</reference>
<dbReference type="AlphaFoldDB" id="A0A668VVX2"/>
<dbReference type="OMA" id="WILMYCI"/>
<dbReference type="SUPFAM" id="SSF48726">
    <property type="entry name" value="Immunoglobulin"/>
    <property type="match status" value="1"/>
</dbReference>
<sequence>MDKEKMKLFLLILLCCGSFAVKHTLKYFVTGSSGAPNIPELFGVLMVDGIQMGYCDVSKKILEPRQEWAKNILKKHPEQLGWYKSKCFEDQPNFFRELISSLKQQFNRSEGVHILQRIDGCEWDETTGEVIGIIQYHYNGEDFLEFDLKKQTWIALKPEADVTKQKWDTDQRGIKHKENDLKNICPEHLKLYVEYEKSFPQTKVLPSVSLLQKTPSSPVSCHATGFYPDRAVMFWRKDGEELHEGVEIGEILPNNDGTFQLSVNLNVSSVTPEDWRRYECVFQLSDVENNSVNTLNKTVIRTNESKRNSGESHFDKATPIVVAGDRGSRVGSSPYDQKVANSIPGSDTLGIVSVVKTLHLLVMARGADGAIWQPRLCQSVPGHAIQYYYLNQLLTVYFCTFTYYDSYCHIH</sequence>
<dbReference type="InterPro" id="IPR011161">
    <property type="entry name" value="MHC_I-like_Ag-recog"/>
</dbReference>